<evidence type="ECO:0000313" key="1">
    <source>
        <dbReference type="Proteomes" id="UP000095286"/>
    </source>
</evidence>
<sequence length="240" mass="27433">MDFFKNIYKNMKPSKKSCYEGDNCVYEPTAAYKVSKPRANIHKNGTKSECGRNVRFFPNSTQSPINCGEENTLSERTKSSRKNINRISRSQRNAAQLTRTLRQINSNSDLVASDTDSFHQHQSDHLSEAGEQIKVLTDKVNYYKAKFHQACNYSDIYKQQLNEVYLASAENEYLLKKQIADMLRAHEESVLTIKSLKLKCNQQSTPTRSTSGISSCDSIEFEDDEEDDIVHAKLRAELNI</sequence>
<name>A0AC35TPH5_9BILA</name>
<evidence type="ECO:0000313" key="2">
    <source>
        <dbReference type="WBParaSite" id="RSKR_0000292700.1"/>
    </source>
</evidence>
<dbReference type="WBParaSite" id="RSKR_0000292700.1">
    <property type="protein sequence ID" value="RSKR_0000292700.1"/>
    <property type="gene ID" value="RSKR_0000292700"/>
</dbReference>
<organism evidence="1 2">
    <name type="scientific">Rhabditophanes sp. KR3021</name>
    <dbReference type="NCBI Taxonomy" id="114890"/>
    <lineage>
        <taxon>Eukaryota</taxon>
        <taxon>Metazoa</taxon>
        <taxon>Ecdysozoa</taxon>
        <taxon>Nematoda</taxon>
        <taxon>Chromadorea</taxon>
        <taxon>Rhabditida</taxon>
        <taxon>Tylenchina</taxon>
        <taxon>Panagrolaimomorpha</taxon>
        <taxon>Strongyloidoidea</taxon>
        <taxon>Alloionematidae</taxon>
        <taxon>Rhabditophanes</taxon>
    </lineage>
</organism>
<proteinExistence type="predicted"/>
<dbReference type="Proteomes" id="UP000095286">
    <property type="component" value="Unplaced"/>
</dbReference>
<accession>A0AC35TPH5</accession>
<reference evidence="2" key="1">
    <citation type="submission" date="2016-11" db="UniProtKB">
        <authorList>
            <consortium name="WormBaseParasite"/>
        </authorList>
    </citation>
    <scope>IDENTIFICATION</scope>
    <source>
        <strain evidence="2">KR3021</strain>
    </source>
</reference>
<protein>
    <submittedName>
        <fullName evidence="2">Uncharacterized protein</fullName>
    </submittedName>
</protein>